<evidence type="ECO:0000313" key="2">
    <source>
        <dbReference type="EMBL" id="MEO1771871.1"/>
    </source>
</evidence>
<keyword evidence="3" id="KW-1185">Reference proteome</keyword>
<protein>
    <recommendedName>
        <fullName evidence="4">50S ribosomal protein L29</fullName>
    </recommendedName>
</protein>
<dbReference type="EMBL" id="JAFREL020000003">
    <property type="protein sequence ID" value="MEO1771871.1"/>
    <property type="molecule type" value="Genomic_DNA"/>
</dbReference>
<organism evidence="2 3">
    <name type="scientific">Candidatus Enterococcus ferrettii</name>
    <dbReference type="NCBI Taxonomy" id="2815324"/>
    <lineage>
        <taxon>Bacteria</taxon>
        <taxon>Bacillati</taxon>
        <taxon>Bacillota</taxon>
        <taxon>Bacilli</taxon>
        <taxon>Lactobacillales</taxon>
        <taxon>Enterococcaceae</taxon>
        <taxon>Enterococcus</taxon>
    </lineage>
</organism>
<name>A0ABV0ET94_9ENTE</name>
<evidence type="ECO:0000313" key="3">
    <source>
        <dbReference type="Proteomes" id="UP000664357"/>
    </source>
</evidence>
<keyword evidence="1" id="KW-0175">Coiled coil</keyword>
<sequence length="56" mass="6888">MKDHLDNKRIQLKQLERELKTFEQTKYASLPMGLEHNRILKKYQKLKKEIEAFEEQ</sequence>
<feature type="coiled-coil region" evidence="1">
    <location>
        <begin position="5"/>
        <end position="56"/>
    </location>
</feature>
<evidence type="ECO:0000256" key="1">
    <source>
        <dbReference type="SAM" id="Coils"/>
    </source>
</evidence>
<evidence type="ECO:0008006" key="4">
    <source>
        <dbReference type="Google" id="ProtNLM"/>
    </source>
</evidence>
<accession>A0ABV0ET94</accession>
<comment type="caution">
    <text evidence="2">The sequence shown here is derived from an EMBL/GenBank/DDBJ whole genome shotgun (WGS) entry which is preliminary data.</text>
</comment>
<dbReference type="RefSeq" id="WP_207702601.1">
    <property type="nucleotide sequence ID" value="NZ_JAFREL020000003.1"/>
</dbReference>
<reference evidence="2 3" key="1">
    <citation type="submission" date="2024-02" db="EMBL/GenBank/DDBJ databases">
        <title>The Genome Sequence of Enterococcus sp. DIV0159.</title>
        <authorList>
            <person name="Earl A."/>
            <person name="Manson A."/>
            <person name="Gilmore M."/>
            <person name="Sanders J."/>
            <person name="Shea T."/>
            <person name="Howe W."/>
            <person name="Livny J."/>
            <person name="Cuomo C."/>
            <person name="Neafsey D."/>
            <person name="Birren B."/>
        </authorList>
    </citation>
    <scope>NUCLEOTIDE SEQUENCE [LARGE SCALE GENOMIC DNA]</scope>
    <source>
        <strain evidence="2 3">665A</strain>
    </source>
</reference>
<gene>
    <name evidence="2" type="ORF">JZO67_003853</name>
</gene>
<proteinExistence type="predicted"/>
<dbReference type="Proteomes" id="UP000664357">
    <property type="component" value="Unassembled WGS sequence"/>
</dbReference>